<dbReference type="KEGG" id="pami:JCM7686_3362"/>
<dbReference type="RefSeq" id="WP_020952033.1">
    <property type="nucleotide sequence ID" value="NC_022041.1"/>
</dbReference>
<keyword evidence="9" id="KW-0443">Lipid metabolism</keyword>
<evidence type="ECO:0000313" key="14">
    <source>
        <dbReference type="Proteomes" id="UP000015480"/>
    </source>
</evidence>
<keyword evidence="10 11" id="KW-0472">Membrane</keyword>
<dbReference type="Pfam" id="PF00892">
    <property type="entry name" value="EamA"/>
    <property type="match status" value="1"/>
</dbReference>
<dbReference type="eggNOG" id="COG0697">
    <property type="taxonomic scope" value="Bacteria"/>
</dbReference>
<keyword evidence="5" id="KW-0441">Lipid A biosynthesis</keyword>
<dbReference type="GO" id="GO:0005886">
    <property type="term" value="C:plasma membrane"/>
    <property type="evidence" value="ECO:0007669"/>
    <property type="project" value="UniProtKB-SubCell"/>
</dbReference>
<evidence type="ECO:0000259" key="12">
    <source>
        <dbReference type="Pfam" id="PF00892"/>
    </source>
</evidence>
<dbReference type="HOGENOM" id="CLU_131462_3_1_5"/>
<dbReference type="GO" id="GO:0009103">
    <property type="term" value="P:lipopolysaccharide biosynthetic process"/>
    <property type="evidence" value="ECO:0007669"/>
    <property type="project" value="UniProtKB-KW"/>
</dbReference>
<dbReference type="SUPFAM" id="SSF103481">
    <property type="entry name" value="Multidrug resistance efflux transporter EmrE"/>
    <property type="match status" value="1"/>
</dbReference>
<keyword evidence="8 11" id="KW-1133">Transmembrane helix</keyword>
<dbReference type="AlphaFoldDB" id="S5XYL8"/>
<evidence type="ECO:0000256" key="1">
    <source>
        <dbReference type="ARBA" id="ARBA00004651"/>
    </source>
</evidence>
<evidence type="ECO:0000256" key="5">
    <source>
        <dbReference type="ARBA" id="ARBA00022556"/>
    </source>
</evidence>
<keyword evidence="7" id="KW-0448">Lipopolysaccharide biosynthesis</keyword>
<evidence type="ECO:0000256" key="11">
    <source>
        <dbReference type="SAM" id="Phobius"/>
    </source>
</evidence>
<dbReference type="InterPro" id="IPR000620">
    <property type="entry name" value="EamA_dom"/>
</dbReference>
<dbReference type="OrthoDB" id="7189096at2"/>
<dbReference type="STRING" id="1367847.JCM7686_3362"/>
<evidence type="ECO:0000313" key="13">
    <source>
        <dbReference type="EMBL" id="AGT10397.1"/>
    </source>
</evidence>
<keyword evidence="6 11" id="KW-0812">Transmembrane</keyword>
<evidence type="ECO:0000256" key="4">
    <source>
        <dbReference type="ARBA" id="ARBA00022519"/>
    </source>
</evidence>
<reference evidence="13 14" key="1">
    <citation type="journal article" date="2014" name="BMC Genomics">
        <title>Architecture and functions of a multipartite genome of the methylotrophic bacterium Paracoccus aminophilus JCM 7686, containing primary and secondary chromids.</title>
        <authorList>
            <person name="Dziewit L."/>
            <person name="Czarnecki J."/>
            <person name="Wibberg D."/>
            <person name="Radlinska M."/>
            <person name="Mrozek P."/>
            <person name="Szymczak M."/>
            <person name="Schluter A."/>
            <person name="Puhler A."/>
            <person name="Bartosik D."/>
        </authorList>
    </citation>
    <scope>NUCLEOTIDE SEQUENCE [LARGE SCALE GENOMIC DNA]</scope>
    <source>
        <strain evidence="13">JCM 7686</strain>
    </source>
</reference>
<dbReference type="GO" id="GO:0009245">
    <property type="term" value="P:lipid A biosynthetic process"/>
    <property type="evidence" value="ECO:0007669"/>
    <property type="project" value="UniProtKB-KW"/>
</dbReference>
<evidence type="ECO:0000256" key="3">
    <source>
        <dbReference type="ARBA" id="ARBA00022516"/>
    </source>
</evidence>
<dbReference type="EMBL" id="CP006650">
    <property type="protein sequence ID" value="AGT10397.1"/>
    <property type="molecule type" value="Genomic_DNA"/>
</dbReference>
<feature type="transmembrane region" description="Helical" evidence="11">
    <location>
        <begin position="100"/>
        <end position="119"/>
    </location>
</feature>
<evidence type="ECO:0000256" key="6">
    <source>
        <dbReference type="ARBA" id="ARBA00022692"/>
    </source>
</evidence>
<accession>S5XYL8</accession>
<evidence type="ECO:0000256" key="8">
    <source>
        <dbReference type="ARBA" id="ARBA00022989"/>
    </source>
</evidence>
<keyword evidence="14" id="KW-1185">Reference proteome</keyword>
<proteinExistence type="predicted"/>
<dbReference type="GO" id="GO:0022857">
    <property type="term" value="F:transmembrane transporter activity"/>
    <property type="evidence" value="ECO:0007669"/>
    <property type="project" value="InterPro"/>
</dbReference>
<dbReference type="PANTHER" id="PTHR30561">
    <property type="entry name" value="SMR FAMILY PROTON-DEPENDENT DRUG EFFLUX TRANSPORTER SUGE"/>
    <property type="match status" value="1"/>
</dbReference>
<gene>
    <name evidence="13" type="ORF">JCM7686_3362</name>
</gene>
<dbReference type="PATRIC" id="fig|1367847.3.peg.3394"/>
<evidence type="ECO:0000256" key="7">
    <source>
        <dbReference type="ARBA" id="ARBA00022985"/>
    </source>
</evidence>
<dbReference type="Gene3D" id="1.10.3730.20">
    <property type="match status" value="1"/>
</dbReference>
<dbReference type="InterPro" id="IPR037185">
    <property type="entry name" value="EmrE-like"/>
</dbReference>
<organism evidence="13 14">
    <name type="scientific">Paracoccus aminophilus JCM 7686</name>
    <dbReference type="NCBI Taxonomy" id="1367847"/>
    <lineage>
        <taxon>Bacteria</taxon>
        <taxon>Pseudomonadati</taxon>
        <taxon>Pseudomonadota</taxon>
        <taxon>Alphaproteobacteria</taxon>
        <taxon>Rhodobacterales</taxon>
        <taxon>Paracoccaceae</taxon>
        <taxon>Paracoccus</taxon>
    </lineage>
</organism>
<protein>
    <submittedName>
        <fullName evidence="13">Permeases of the drug/metabolite transporter (DMT) superfamily</fullName>
    </submittedName>
</protein>
<comment type="subcellular location">
    <subcellularLocation>
        <location evidence="1">Cell membrane</location>
        <topology evidence="1">Multi-pass membrane protein</topology>
    </subcellularLocation>
</comment>
<dbReference type="Proteomes" id="UP000015480">
    <property type="component" value="Chromosome"/>
</dbReference>
<evidence type="ECO:0000256" key="10">
    <source>
        <dbReference type="ARBA" id="ARBA00023136"/>
    </source>
</evidence>
<sequence length="131" mass="14262">MKTTLSLWVGIPVFNTLAQVFVKLAAEHSVQIEATGWAWVAQAAAQPWMLAAAVVEIACFFLWMHVLAEVDLGRAFPLTAVSYVLIVLSSWFWFLEPASALQIIGSALILGGVYLIGTASEDEAPEPERQS</sequence>
<feature type="domain" description="EamA" evidence="12">
    <location>
        <begin position="35"/>
        <end position="117"/>
    </location>
</feature>
<feature type="transmembrane region" description="Helical" evidence="11">
    <location>
        <begin position="75"/>
        <end position="94"/>
    </location>
</feature>
<keyword evidence="3" id="KW-0444">Lipid biosynthesis</keyword>
<name>S5XYL8_PARAH</name>
<dbReference type="PANTHER" id="PTHR30561:SF9">
    <property type="entry name" value="4-AMINO-4-DEOXY-L-ARABINOSE-PHOSPHOUNDECAPRENOL FLIPPASE SUBUNIT ARNF-RELATED"/>
    <property type="match status" value="1"/>
</dbReference>
<keyword evidence="4" id="KW-0997">Cell inner membrane</keyword>
<evidence type="ECO:0000256" key="2">
    <source>
        <dbReference type="ARBA" id="ARBA00022475"/>
    </source>
</evidence>
<keyword evidence="2" id="KW-1003">Cell membrane</keyword>
<dbReference type="InterPro" id="IPR000390">
    <property type="entry name" value="Small_drug/metabolite_transptr"/>
</dbReference>
<feature type="transmembrane region" description="Helical" evidence="11">
    <location>
        <begin position="48"/>
        <end position="68"/>
    </location>
</feature>
<evidence type="ECO:0000256" key="9">
    <source>
        <dbReference type="ARBA" id="ARBA00023098"/>
    </source>
</evidence>